<keyword evidence="9" id="KW-0378">Hydrolase</keyword>
<proteinExistence type="inferred from homology"/>
<evidence type="ECO:0000256" key="3">
    <source>
        <dbReference type="ARBA" id="ARBA00004496"/>
    </source>
</evidence>
<reference evidence="15 16" key="1">
    <citation type="journal article" date="2019" name="Mol. Ecol. Resour.">
        <title>Chromosome-level genome assembly of Triplophysa tibetana, a fish adapted to the harsh high-altitude environment of the Tibetan Plateau.</title>
        <authorList>
            <person name="Yang X."/>
            <person name="Liu H."/>
            <person name="Ma Z."/>
            <person name="Zou Y."/>
            <person name="Zou M."/>
            <person name="Mao Y."/>
            <person name="Li X."/>
            <person name="Wang H."/>
            <person name="Chen T."/>
            <person name="Wang W."/>
            <person name="Yang R."/>
        </authorList>
    </citation>
    <scope>NUCLEOTIDE SEQUENCE [LARGE SCALE GENOMIC DNA]</scope>
    <source>
        <strain evidence="15">TTIB1903HZAU</strain>
        <tissue evidence="15">Muscle</tissue>
    </source>
</reference>
<evidence type="ECO:0000256" key="10">
    <source>
        <dbReference type="ARBA" id="ARBA00023242"/>
    </source>
</evidence>
<dbReference type="GO" id="GO:0004518">
    <property type="term" value="F:nuclease activity"/>
    <property type="evidence" value="ECO:0007669"/>
    <property type="project" value="UniProtKB-KW"/>
</dbReference>
<evidence type="ECO:0000256" key="2">
    <source>
        <dbReference type="ARBA" id="ARBA00004123"/>
    </source>
</evidence>
<comment type="similarity">
    <text evidence="4">Belongs to the HARBI1 family.</text>
</comment>
<feature type="region of interest" description="Disordered" evidence="13">
    <location>
        <begin position="310"/>
        <end position="337"/>
    </location>
</feature>
<dbReference type="Proteomes" id="UP000324632">
    <property type="component" value="Chromosome 6"/>
</dbReference>
<evidence type="ECO:0000313" key="15">
    <source>
        <dbReference type="EMBL" id="KAA0720524.1"/>
    </source>
</evidence>
<comment type="cofactor">
    <cofactor evidence="1">
        <name>a divalent metal cation</name>
        <dbReference type="ChEBI" id="CHEBI:60240"/>
    </cofactor>
</comment>
<dbReference type="EMBL" id="SOYY01000006">
    <property type="protein sequence ID" value="KAA0720524.1"/>
    <property type="molecule type" value="Genomic_DNA"/>
</dbReference>
<dbReference type="GO" id="GO:0005737">
    <property type="term" value="C:cytoplasm"/>
    <property type="evidence" value="ECO:0007669"/>
    <property type="project" value="UniProtKB-SubCell"/>
</dbReference>
<dbReference type="AlphaFoldDB" id="A0A5A9PDM2"/>
<accession>A0A5A9PDM2</accession>
<sequence length="347" mass="39162">MMDALALLEDYANGRLRRERVFRDREDFLAHDDEWLISHFRFPRAMPLDLCAELGPALQRPTTRNCAIPVPTQILSVSGFLATGTYQREIGDRSGISQPSLSSLVPAVLKGIIQMTNRYIKFPYTVGEQANIKRQFAAMSGFPNVIGAIDCTHIAIRAPYVDEFIYVNRKHVHSINVQIICDANLTLRNVVARWPGSTHDSFILAHSSVGNRLRAGAVRDDWLLGDSGYPLRRWLLTPFSNPQSAEEVRFNDTHARARSVVERAIGLLKCRSRCLDASGGRLLYQPKKVCQIIMVCAILHNIALMNGIPVRPDLPQHQHEEPDPHPPPQQEGHHQGARLRQEVMRHL</sequence>
<keyword evidence="16" id="KW-1185">Reference proteome</keyword>
<comment type="subcellular location">
    <subcellularLocation>
        <location evidence="3">Cytoplasm</location>
    </subcellularLocation>
    <subcellularLocation>
        <location evidence="2">Nucleus</location>
    </subcellularLocation>
</comment>
<dbReference type="GO" id="GO:0016787">
    <property type="term" value="F:hydrolase activity"/>
    <property type="evidence" value="ECO:0007669"/>
    <property type="project" value="UniProtKB-KW"/>
</dbReference>
<evidence type="ECO:0000256" key="11">
    <source>
        <dbReference type="ARBA" id="ARBA00030126"/>
    </source>
</evidence>
<dbReference type="GO" id="GO:0005634">
    <property type="term" value="C:nucleus"/>
    <property type="evidence" value="ECO:0007669"/>
    <property type="project" value="UniProtKB-SubCell"/>
</dbReference>
<dbReference type="InterPro" id="IPR045249">
    <property type="entry name" value="HARBI1-like"/>
</dbReference>
<evidence type="ECO:0000256" key="7">
    <source>
        <dbReference type="ARBA" id="ARBA00022722"/>
    </source>
</evidence>
<evidence type="ECO:0000256" key="8">
    <source>
        <dbReference type="ARBA" id="ARBA00022723"/>
    </source>
</evidence>
<evidence type="ECO:0000256" key="6">
    <source>
        <dbReference type="ARBA" id="ARBA00022490"/>
    </source>
</evidence>
<keyword evidence="7" id="KW-0540">Nuclease</keyword>
<keyword evidence="10" id="KW-0539">Nucleus</keyword>
<keyword evidence="8" id="KW-0479">Metal-binding</keyword>
<evidence type="ECO:0000256" key="1">
    <source>
        <dbReference type="ARBA" id="ARBA00001968"/>
    </source>
</evidence>
<keyword evidence="6" id="KW-0963">Cytoplasm</keyword>
<dbReference type="PANTHER" id="PTHR22930">
    <property type="match status" value="1"/>
</dbReference>
<dbReference type="GO" id="GO:0046872">
    <property type="term" value="F:metal ion binding"/>
    <property type="evidence" value="ECO:0007669"/>
    <property type="project" value="UniProtKB-KW"/>
</dbReference>
<evidence type="ECO:0000256" key="13">
    <source>
        <dbReference type="SAM" id="MobiDB-lite"/>
    </source>
</evidence>
<dbReference type="PRINTS" id="PR02086">
    <property type="entry name" value="PUTNUCHARBI1"/>
</dbReference>
<protein>
    <recommendedName>
        <fullName evidence="5">Putative nuclease HARBI1</fullName>
    </recommendedName>
    <alternativeName>
        <fullName evidence="11">Harbinger transposase-derived nuclease</fullName>
    </alternativeName>
</protein>
<organism evidence="15 16">
    <name type="scientific">Triplophysa tibetana</name>
    <dbReference type="NCBI Taxonomy" id="1572043"/>
    <lineage>
        <taxon>Eukaryota</taxon>
        <taxon>Metazoa</taxon>
        <taxon>Chordata</taxon>
        <taxon>Craniata</taxon>
        <taxon>Vertebrata</taxon>
        <taxon>Euteleostomi</taxon>
        <taxon>Actinopterygii</taxon>
        <taxon>Neopterygii</taxon>
        <taxon>Teleostei</taxon>
        <taxon>Ostariophysi</taxon>
        <taxon>Cypriniformes</taxon>
        <taxon>Nemacheilidae</taxon>
        <taxon>Triplophysa</taxon>
    </lineage>
</organism>
<evidence type="ECO:0000259" key="14">
    <source>
        <dbReference type="Pfam" id="PF13359"/>
    </source>
</evidence>
<evidence type="ECO:0000256" key="12">
    <source>
        <dbReference type="ARBA" id="ARBA00045850"/>
    </source>
</evidence>
<dbReference type="InterPro" id="IPR027806">
    <property type="entry name" value="HARBI1_dom"/>
</dbReference>
<evidence type="ECO:0000256" key="9">
    <source>
        <dbReference type="ARBA" id="ARBA00022801"/>
    </source>
</evidence>
<dbReference type="PANTHER" id="PTHR22930:SF267">
    <property type="entry name" value="NUCLEASE HARBI1-RELATED"/>
    <property type="match status" value="1"/>
</dbReference>
<name>A0A5A9PDM2_9TELE</name>
<feature type="compositionally biased region" description="Basic and acidic residues" evidence="13">
    <location>
        <begin position="314"/>
        <end position="324"/>
    </location>
</feature>
<dbReference type="InterPro" id="IPR026103">
    <property type="entry name" value="HARBI1_animal"/>
</dbReference>
<gene>
    <name evidence="15" type="ORF">E1301_Tti016816</name>
</gene>
<comment type="caution">
    <text evidence="15">The sequence shown here is derived from an EMBL/GenBank/DDBJ whole genome shotgun (WGS) entry which is preliminary data.</text>
</comment>
<comment type="function">
    <text evidence="12">Transposase-derived protein that may have nuclease activity. Does not have transposase activity.</text>
</comment>
<dbReference type="Pfam" id="PF13359">
    <property type="entry name" value="DDE_Tnp_4"/>
    <property type="match status" value="1"/>
</dbReference>
<feature type="domain" description="DDE Tnp4" evidence="14">
    <location>
        <begin position="149"/>
        <end position="301"/>
    </location>
</feature>
<evidence type="ECO:0000313" key="16">
    <source>
        <dbReference type="Proteomes" id="UP000324632"/>
    </source>
</evidence>
<evidence type="ECO:0000256" key="5">
    <source>
        <dbReference type="ARBA" id="ARBA00015519"/>
    </source>
</evidence>
<evidence type="ECO:0000256" key="4">
    <source>
        <dbReference type="ARBA" id="ARBA00006958"/>
    </source>
</evidence>